<name>A0A0F6CKK0_MYCGL</name>
<organism evidence="2 3">
    <name type="scientific">Mycoplasmoides gallisepticum S6</name>
    <dbReference type="NCBI Taxonomy" id="1006581"/>
    <lineage>
        <taxon>Bacteria</taxon>
        <taxon>Bacillati</taxon>
        <taxon>Mycoplasmatota</taxon>
        <taxon>Mycoplasmoidales</taxon>
        <taxon>Mycoplasmoidaceae</taxon>
        <taxon>Mycoplasmoides</taxon>
    </lineage>
</organism>
<reference evidence="2 3" key="1">
    <citation type="journal article" date="2011" name="PLoS ONE">
        <title>Core proteome of the minimal cell: comparative proteomics of three mollicute species.</title>
        <authorList>
            <person name="Fisunov G.Y."/>
            <person name="Alexeev D.G."/>
            <person name="Bazaleev N.A."/>
            <person name="Ladygina V.G."/>
            <person name="Galyamina M.A."/>
            <person name="Kondratov I.G."/>
            <person name="Zhukova N.A."/>
            <person name="Serebryakova M.V."/>
            <person name="Demina I.A."/>
            <person name="Govorun V.M."/>
        </authorList>
    </citation>
    <scope>NUCLEOTIDE SEQUENCE [LARGE SCALE GENOMIC DNA]</scope>
    <source>
        <strain evidence="2 3">S6</strain>
    </source>
</reference>
<protein>
    <submittedName>
        <fullName evidence="2">Esterase</fullName>
    </submittedName>
</protein>
<dbReference type="InterPro" id="IPR050228">
    <property type="entry name" value="Carboxylesterase_BioH"/>
</dbReference>
<dbReference type="RefSeq" id="WP_011884245.1">
    <property type="nucleotide sequence ID" value="NC_023030.2"/>
</dbReference>
<sequence length="264" mass="30437">MVSLTNSFFAHELSKKKHKYNAIFIHGFSSSHDRHSDIFKRLNDQLVNYYTFDLPGHGQKQVDEQQELKLNYFADLVVDFIKQKQLDNLILIGHSMGGGICSIVNYLIPQKIKALILEAPLNPAIFAFDKKRIFDSFKSFGGRSFLSELKSQDQFSDQISLVGWIKKIYKTNKDKIPLLLNLISLKSKNLLDNAYKALNNKPVLLIFGENDPVIPPTKTIKYINQYTNFLTTRIIDEAAHSPHSINKELYYYFVKDFISKLILN</sequence>
<feature type="domain" description="AB hydrolase-1" evidence="1">
    <location>
        <begin position="23"/>
        <end position="243"/>
    </location>
</feature>
<dbReference type="eggNOG" id="COG2267">
    <property type="taxonomic scope" value="Bacteria"/>
</dbReference>
<dbReference type="HOGENOM" id="CLU_020336_41_1_14"/>
<evidence type="ECO:0000313" key="3">
    <source>
        <dbReference type="Proteomes" id="UP000018735"/>
    </source>
</evidence>
<proteinExistence type="predicted"/>
<dbReference type="EMBL" id="CP006916">
    <property type="protein sequence ID" value="AHB99622.1"/>
    <property type="molecule type" value="Genomic_DNA"/>
</dbReference>
<dbReference type="KEGG" id="mgz:GCW_01895"/>
<dbReference type="PRINTS" id="PR00111">
    <property type="entry name" value="ABHYDROLASE"/>
</dbReference>
<dbReference type="InterPro" id="IPR000073">
    <property type="entry name" value="AB_hydrolase_1"/>
</dbReference>
<dbReference type="PANTHER" id="PTHR43194:SF2">
    <property type="entry name" value="PEROXISOMAL MEMBRANE PROTEIN LPX1"/>
    <property type="match status" value="1"/>
</dbReference>
<gene>
    <name evidence="2" type="ORF">GCW_01895</name>
</gene>
<dbReference type="InterPro" id="IPR029058">
    <property type="entry name" value="AB_hydrolase_fold"/>
</dbReference>
<dbReference type="AlphaFoldDB" id="A0A0F6CKK0"/>
<dbReference type="SUPFAM" id="SSF53474">
    <property type="entry name" value="alpha/beta-Hydrolases"/>
    <property type="match status" value="1"/>
</dbReference>
<dbReference type="Gene3D" id="3.40.50.1820">
    <property type="entry name" value="alpha/beta hydrolase"/>
    <property type="match status" value="1"/>
</dbReference>
<evidence type="ECO:0000313" key="2">
    <source>
        <dbReference type="EMBL" id="AHB99622.1"/>
    </source>
</evidence>
<dbReference type="Pfam" id="PF00561">
    <property type="entry name" value="Abhydrolase_1"/>
    <property type="match status" value="1"/>
</dbReference>
<evidence type="ECO:0000259" key="1">
    <source>
        <dbReference type="Pfam" id="PF00561"/>
    </source>
</evidence>
<accession>A0A0F6CKK0</accession>
<dbReference type="Proteomes" id="UP000018735">
    <property type="component" value="Chromosome"/>
</dbReference>
<dbReference type="PANTHER" id="PTHR43194">
    <property type="entry name" value="HYDROLASE ALPHA/BETA FOLD FAMILY"/>
    <property type="match status" value="1"/>
</dbReference>